<feature type="transmembrane region" description="Helical" evidence="2">
    <location>
        <begin position="103"/>
        <end position="124"/>
    </location>
</feature>
<feature type="transmembrane region" description="Helical" evidence="2">
    <location>
        <begin position="245"/>
        <end position="265"/>
    </location>
</feature>
<dbReference type="Proteomes" id="UP000627838">
    <property type="component" value="Unassembled WGS sequence"/>
</dbReference>
<feature type="transmembrane region" description="Helical" evidence="2">
    <location>
        <begin position="184"/>
        <end position="207"/>
    </location>
</feature>
<evidence type="ECO:0008006" key="5">
    <source>
        <dbReference type="Google" id="ProtNLM"/>
    </source>
</evidence>
<dbReference type="PANTHER" id="PTHR40761">
    <property type="entry name" value="CONSERVED INTEGRAL MEMBRANE ALANINE VALINE AND LEUCINE RICH PROTEIN-RELATED"/>
    <property type="match status" value="1"/>
</dbReference>
<accession>A0ABR9JMM1</accession>
<keyword evidence="2" id="KW-0812">Transmembrane</keyword>
<name>A0ABR9JMM1_9ACTN</name>
<dbReference type="PANTHER" id="PTHR40761:SF1">
    <property type="entry name" value="CONSERVED INTEGRAL MEMBRANE ALANINE VALINE AND LEUCINE RICH PROTEIN-RELATED"/>
    <property type="match status" value="1"/>
</dbReference>
<proteinExistence type="predicted"/>
<evidence type="ECO:0000256" key="1">
    <source>
        <dbReference type="SAM" id="MobiDB-lite"/>
    </source>
</evidence>
<feature type="transmembrane region" description="Helical" evidence="2">
    <location>
        <begin position="49"/>
        <end position="70"/>
    </location>
</feature>
<evidence type="ECO:0000256" key="2">
    <source>
        <dbReference type="SAM" id="Phobius"/>
    </source>
</evidence>
<feature type="transmembrane region" description="Helical" evidence="2">
    <location>
        <begin position="12"/>
        <end position="29"/>
    </location>
</feature>
<evidence type="ECO:0000313" key="3">
    <source>
        <dbReference type="EMBL" id="MBE1531806.1"/>
    </source>
</evidence>
<feature type="transmembrane region" description="Helical" evidence="2">
    <location>
        <begin position="277"/>
        <end position="294"/>
    </location>
</feature>
<feature type="compositionally biased region" description="Basic and acidic residues" evidence="1">
    <location>
        <begin position="355"/>
        <end position="371"/>
    </location>
</feature>
<evidence type="ECO:0000313" key="4">
    <source>
        <dbReference type="Proteomes" id="UP000627838"/>
    </source>
</evidence>
<feature type="transmembrane region" description="Helical" evidence="2">
    <location>
        <begin position="76"/>
        <end position="94"/>
    </location>
</feature>
<keyword evidence="4" id="KW-1185">Reference proteome</keyword>
<feature type="transmembrane region" description="Helical" evidence="2">
    <location>
        <begin position="144"/>
        <end position="164"/>
    </location>
</feature>
<feature type="compositionally biased region" description="Low complexity" evidence="1">
    <location>
        <begin position="304"/>
        <end position="321"/>
    </location>
</feature>
<feature type="transmembrane region" description="Helical" evidence="2">
    <location>
        <begin position="219"/>
        <end position="238"/>
    </location>
</feature>
<comment type="caution">
    <text evidence="3">The sequence shown here is derived from an EMBL/GenBank/DDBJ whole genome shotgun (WGS) entry which is preliminary data.</text>
</comment>
<keyword evidence="2" id="KW-1133">Transmembrane helix</keyword>
<reference evidence="3 4" key="1">
    <citation type="submission" date="2020-10" db="EMBL/GenBank/DDBJ databases">
        <title>Sequencing the genomes of 1000 actinobacteria strains.</title>
        <authorList>
            <person name="Klenk H.-P."/>
        </authorList>
    </citation>
    <scope>NUCLEOTIDE SEQUENCE [LARGE SCALE GENOMIC DNA]</scope>
    <source>
        <strain evidence="3 4">DSM 46744</strain>
    </source>
</reference>
<organism evidence="3 4">
    <name type="scientific">Actinomadura algeriensis</name>
    <dbReference type="NCBI Taxonomy" id="1679523"/>
    <lineage>
        <taxon>Bacteria</taxon>
        <taxon>Bacillati</taxon>
        <taxon>Actinomycetota</taxon>
        <taxon>Actinomycetes</taxon>
        <taxon>Streptosporangiales</taxon>
        <taxon>Thermomonosporaceae</taxon>
        <taxon>Actinomadura</taxon>
    </lineage>
</organism>
<dbReference type="EMBL" id="JADBDZ010000001">
    <property type="protein sequence ID" value="MBE1531806.1"/>
    <property type="molecule type" value="Genomic_DNA"/>
</dbReference>
<protein>
    <recommendedName>
        <fullName evidence="5">Membrane protein DUF2339</fullName>
    </recommendedName>
</protein>
<dbReference type="RefSeq" id="WP_192758605.1">
    <property type="nucleotide sequence ID" value="NZ_JADBDZ010000001.1"/>
</dbReference>
<gene>
    <name evidence="3" type="ORF">H4W34_001639</name>
</gene>
<keyword evidence="2" id="KW-0472">Membrane</keyword>
<sequence length="371" mass="38269">MHAVVLACAAQAVYIIAFVMFKTAVGRMVPIGGRHPLRAGAELVRGPSWLAAVFLLIGGFAISAAALVTLPVVAALPAYGLSLTLLLVVGMSGFGERPTSREWLAVVVTVAAMVTAALSVLPGAGESLGDALHRTGGEDAAGALPLWKAGLVFVPSLAVPIWMFSVRDRPVAGRHARPVTGIAYGVGAGVLLGATEAFGLGTAMLLADGAGFGVLATPHPYLFLLAGVLGLGLVSIGLQRCRLTIIVTVVTVTAKTHLLLSATLLFGEPWPGDIVRFGLRATGVLLAVLALLAFPRHERRRGAAPKAAPRAVRRAAPGAVPDGSRAARPGRAVPQSPPPAGWPVRPAPHVRPVGIRHDGQWTSPRDHRVSG</sequence>
<feature type="region of interest" description="Disordered" evidence="1">
    <location>
        <begin position="302"/>
        <end position="371"/>
    </location>
</feature>